<keyword evidence="11" id="KW-0508">mRNA splicing</keyword>
<keyword evidence="10" id="KW-0866">Nonsense-mediated mRNA decay</keyword>
<evidence type="ECO:0000256" key="4">
    <source>
        <dbReference type="ARBA" id="ARBA00022448"/>
    </source>
</evidence>
<feature type="compositionally biased region" description="Basic and acidic residues" evidence="13">
    <location>
        <begin position="448"/>
        <end position="488"/>
    </location>
</feature>
<feature type="region of interest" description="Disordered" evidence="13">
    <location>
        <begin position="1"/>
        <end position="107"/>
    </location>
</feature>
<keyword evidence="5" id="KW-0963">Cytoplasm</keyword>
<feature type="compositionally biased region" description="Basic and acidic residues" evidence="13">
    <location>
        <begin position="258"/>
        <end position="364"/>
    </location>
</feature>
<feature type="compositionally biased region" description="Polar residues" evidence="13">
    <location>
        <begin position="433"/>
        <end position="443"/>
    </location>
</feature>
<dbReference type="GO" id="GO:0003729">
    <property type="term" value="F:mRNA binding"/>
    <property type="evidence" value="ECO:0007669"/>
    <property type="project" value="InterPro"/>
</dbReference>
<keyword evidence="7" id="KW-0509">mRNA transport</keyword>
<feature type="compositionally biased region" description="Basic and acidic residues" evidence="13">
    <location>
        <begin position="88"/>
        <end position="99"/>
    </location>
</feature>
<proteinExistence type="inferred from homology"/>
<dbReference type="GO" id="GO:0000184">
    <property type="term" value="P:nuclear-transcribed mRNA catabolic process, nonsense-mediated decay"/>
    <property type="evidence" value="ECO:0007669"/>
    <property type="project" value="UniProtKB-KW"/>
</dbReference>
<evidence type="ECO:0000256" key="12">
    <source>
        <dbReference type="ARBA" id="ARBA00023242"/>
    </source>
</evidence>
<dbReference type="AlphaFoldDB" id="A0A2T7PFD3"/>
<feature type="compositionally biased region" description="Basic and acidic residues" evidence="13">
    <location>
        <begin position="8"/>
        <end position="19"/>
    </location>
</feature>
<evidence type="ECO:0000256" key="6">
    <source>
        <dbReference type="ARBA" id="ARBA00022664"/>
    </source>
</evidence>
<feature type="compositionally biased region" description="Basic residues" evidence="13">
    <location>
        <begin position="389"/>
        <end position="403"/>
    </location>
</feature>
<feature type="compositionally biased region" description="Low complexity" evidence="13">
    <location>
        <begin position="55"/>
        <end position="65"/>
    </location>
</feature>
<name>A0A2T7PFD3_POMCA</name>
<dbReference type="GO" id="GO:0006397">
    <property type="term" value="P:mRNA processing"/>
    <property type="evidence" value="ECO:0007669"/>
    <property type="project" value="UniProtKB-KW"/>
</dbReference>
<comment type="caution">
    <text evidence="15">The sequence shown here is derived from an EMBL/GenBank/DDBJ whole genome shotgun (WGS) entry which is preliminary data.</text>
</comment>
<dbReference type="GO" id="GO:0008380">
    <property type="term" value="P:RNA splicing"/>
    <property type="evidence" value="ECO:0007669"/>
    <property type="project" value="UniProtKB-KW"/>
</dbReference>
<feature type="compositionally biased region" description="Basic residues" evidence="13">
    <location>
        <begin position="247"/>
        <end position="257"/>
    </location>
</feature>
<keyword evidence="8" id="KW-0810">Translation regulation</keyword>
<dbReference type="GO" id="GO:0051028">
    <property type="term" value="P:mRNA transport"/>
    <property type="evidence" value="ECO:0007669"/>
    <property type="project" value="UniProtKB-KW"/>
</dbReference>
<keyword evidence="9" id="KW-0694">RNA-binding</keyword>
<evidence type="ECO:0000256" key="8">
    <source>
        <dbReference type="ARBA" id="ARBA00022845"/>
    </source>
</evidence>
<evidence type="ECO:0000256" key="7">
    <source>
        <dbReference type="ARBA" id="ARBA00022816"/>
    </source>
</evidence>
<comment type="similarity">
    <text evidence="3">Belongs to the CASC3 family.</text>
</comment>
<gene>
    <name evidence="15" type="ORF">C0Q70_07541</name>
</gene>
<evidence type="ECO:0000256" key="5">
    <source>
        <dbReference type="ARBA" id="ARBA00022490"/>
    </source>
</evidence>
<evidence type="ECO:0000313" key="16">
    <source>
        <dbReference type="Proteomes" id="UP000245119"/>
    </source>
</evidence>
<keyword evidence="16" id="KW-1185">Reference proteome</keyword>
<accession>A0A2T7PFD3</accession>
<dbReference type="GO" id="GO:0006417">
    <property type="term" value="P:regulation of translation"/>
    <property type="evidence" value="ECO:0007669"/>
    <property type="project" value="UniProtKB-KW"/>
</dbReference>
<feature type="region of interest" description="Disordered" evidence="13">
    <location>
        <begin position="231"/>
        <end position="488"/>
    </location>
</feature>
<feature type="domain" description="Btz" evidence="14">
    <location>
        <begin position="324"/>
        <end position="485"/>
    </location>
</feature>
<evidence type="ECO:0000256" key="9">
    <source>
        <dbReference type="ARBA" id="ARBA00022884"/>
    </source>
</evidence>
<keyword evidence="12" id="KW-0539">Nucleus</keyword>
<evidence type="ECO:0000256" key="11">
    <source>
        <dbReference type="ARBA" id="ARBA00023187"/>
    </source>
</evidence>
<dbReference type="GO" id="GO:0005737">
    <property type="term" value="C:cytoplasm"/>
    <property type="evidence" value="ECO:0007669"/>
    <property type="project" value="UniProtKB-SubCell"/>
</dbReference>
<dbReference type="Proteomes" id="UP000245119">
    <property type="component" value="Linkage Group LG4"/>
</dbReference>
<reference evidence="15 16" key="1">
    <citation type="submission" date="2018-04" db="EMBL/GenBank/DDBJ databases">
        <title>The genome of golden apple snail Pomacea canaliculata provides insight into stress tolerance and invasive adaptation.</title>
        <authorList>
            <person name="Liu C."/>
            <person name="Liu B."/>
            <person name="Ren Y."/>
            <person name="Zhang Y."/>
            <person name="Wang H."/>
            <person name="Li S."/>
            <person name="Jiang F."/>
            <person name="Yin L."/>
            <person name="Zhang G."/>
            <person name="Qian W."/>
            <person name="Fan W."/>
        </authorList>
    </citation>
    <scope>NUCLEOTIDE SEQUENCE [LARGE SCALE GENOMIC DNA]</scope>
    <source>
        <strain evidence="15">SZHN2017</strain>
        <tissue evidence="15">Muscle</tissue>
    </source>
</reference>
<protein>
    <recommendedName>
        <fullName evidence="14">Btz domain-containing protein</fullName>
    </recommendedName>
</protein>
<evidence type="ECO:0000313" key="15">
    <source>
        <dbReference type="EMBL" id="PVD32113.1"/>
    </source>
</evidence>
<evidence type="ECO:0000256" key="13">
    <source>
        <dbReference type="SAM" id="MobiDB-lite"/>
    </source>
</evidence>
<evidence type="ECO:0000259" key="14">
    <source>
        <dbReference type="Pfam" id="PF09405"/>
    </source>
</evidence>
<evidence type="ECO:0000256" key="3">
    <source>
        <dbReference type="ARBA" id="ARBA00009548"/>
    </source>
</evidence>
<feature type="compositionally biased region" description="Basic and acidic residues" evidence="13">
    <location>
        <begin position="372"/>
        <end position="388"/>
    </location>
</feature>
<keyword evidence="4" id="KW-0813">Transport</keyword>
<dbReference type="Pfam" id="PF09405">
    <property type="entry name" value="Btz"/>
    <property type="match status" value="1"/>
</dbReference>
<keyword evidence="6" id="KW-0507">mRNA processing</keyword>
<evidence type="ECO:0000256" key="2">
    <source>
        <dbReference type="ARBA" id="ARBA00004496"/>
    </source>
</evidence>
<dbReference type="OrthoDB" id="6124571at2759"/>
<dbReference type="EMBL" id="PZQS01000004">
    <property type="protein sequence ID" value="PVD32113.1"/>
    <property type="molecule type" value="Genomic_DNA"/>
</dbReference>
<evidence type="ECO:0000256" key="10">
    <source>
        <dbReference type="ARBA" id="ARBA00023161"/>
    </source>
</evidence>
<evidence type="ECO:0000256" key="1">
    <source>
        <dbReference type="ARBA" id="ARBA00004123"/>
    </source>
</evidence>
<comment type="subcellular location">
    <subcellularLocation>
        <location evidence="2">Cytoplasm</location>
    </subcellularLocation>
    <subcellularLocation>
        <location evidence="1">Nucleus</location>
    </subcellularLocation>
</comment>
<dbReference type="GO" id="GO:0035145">
    <property type="term" value="C:exon-exon junction complex"/>
    <property type="evidence" value="ECO:0007669"/>
    <property type="project" value="InterPro"/>
</dbReference>
<sequence>MAGTESPEDSRKLKEKEIAEGQDVTTHGNTKVRGDNADEDFPQQSGRRDRRYRSWSRSQSSSMSDSRSRSRSSSVNEPDANPVQAESKASKETYAEKKVSSSVKGKLPVPRNQLHNLFSLITKDAAFLLEEDISIAIQRNPFAEPSDESTVRKVFDEELFAMIRNTGEGQKPIFDREEIKIFGHDSNLADDPDFERRVIRLKPAKSSTQTEAGSGSNLAGNQRYRSYLGITRVISRGKEKSSSRSLSRSRSRSPRHRKEPEVKLKMLPDPRYEAKYSEGHRKSYRSDLDPDDLAHMLESSRSRPTDLRQQEDQPREDRRRGSVEKGRQSKDYKSEGKKEGESLPDFSRRKDKYQYAEWMDKPEMIPKNPSYYEHDNRDEWQPFKDRGRGRGFRGRIINRRPFRPFRGYRGNSRGGFVRDSNSGGGSRGDLPSTDYQAQKSGSYSHPRPRYDEPRRSEGEWKHDKFAELEKDDKPHREDEQRPHSTSER</sequence>
<organism evidence="15 16">
    <name type="scientific">Pomacea canaliculata</name>
    <name type="common">Golden apple snail</name>
    <dbReference type="NCBI Taxonomy" id="400727"/>
    <lineage>
        <taxon>Eukaryota</taxon>
        <taxon>Metazoa</taxon>
        <taxon>Spiralia</taxon>
        <taxon>Lophotrochozoa</taxon>
        <taxon>Mollusca</taxon>
        <taxon>Gastropoda</taxon>
        <taxon>Caenogastropoda</taxon>
        <taxon>Architaenioglossa</taxon>
        <taxon>Ampullarioidea</taxon>
        <taxon>Ampullariidae</taxon>
        <taxon>Pomacea</taxon>
    </lineage>
</organism>
<dbReference type="InterPro" id="IPR018545">
    <property type="entry name" value="Btz_dom"/>
</dbReference>